<feature type="domain" description="FtsK" evidence="12">
    <location>
        <begin position="454"/>
        <end position="650"/>
    </location>
</feature>
<evidence type="ECO:0000256" key="6">
    <source>
        <dbReference type="ARBA" id="ARBA00022840"/>
    </source>
</evidence>
<dbReference type="OrthoDB" id="9807790at2"/>
<feature type="transmembrane region" description="Helical" evidence="11">
    <location>
        <begin position="26"/>
        <end position="47"/>
    </location>
</feature>
<feature type="transmembrane region" description="Helical" evidence="11">
    <location>
        <begin position="168"/>
        <end position="189"/>
    </location>
</feature>
<feature type="region of interest" description="Disordered" evidence="10">
    <location>
        <begin position="765"/>
        <end position="795"/>
    </location>
</feature>
<dbReference type="AlphaFoldDB" id="A0A0R2D818"/>
<dbReference type="EMBL" id="AYYI01000053">
    <property type="protein sequence ID" value="KRM96694.1"/>
    <property type="molecule type" value="Genomic_DNA"/>
</dbReference>
<dbReference type="Pfam" id="PF01580">
    <property type="entry name" value="FtsK_SpoIIIE"/>
    <property type="match status" value="1"/>
</dbReference>
<evidence type="ECO:0000256" key="3">
    <source>
        <dbReference type="ARBA" id="ARBA00020887"/>
    </source>
</evidence>
<dbReference type="SUPFAM" id="SSF52540">
    <property type="entry name" value="P-loop containing nucleoside triphosphate hydrolases"/>
    <property type="match status" value="1"/>
</dbReference>
<dbReference type="SMART" id="SM00843">
    <property type="entry name" value="Ftsk_gamma"/>
    <property type="match status" value="1"/>
</dbReference>
<keyword evidence="6 9" id="KW-0067">ATP-binding</keyword>
<dbReference type="GO" id="GO:0003677">
    <property type="term" value="F:DNA binding"/>
    <property type="evidence" value="ECO:0007669"/>
    <property type="project" value="UniProtKB-KW"/>
</dbReference>
<keyword evidence="11" id="KW-0812">Transmembrane</keyword>
<dbReference type="InterPro" id="IPR003593">
    <property type="entry name" value="AAA+_ATPase"/>
</dbReference>
<evidence type="ECO:0000313" key="14">
    <source>
        <dbReference type="Proteomes" id="UP000051638"/>
    </source>
</evidence>
<dbReference type="Proteomes" id="UP000051638">
    <property type="component" value="Unassembled WGS sequence"/>
</dbReference>
<dbReference type="Gene3D" id="3.40.50.300">
    <property type="entry name" value="P-loop containing nucleotide triphosphate hydrolases"/>
    <property type="match status" value="1"/>
</dbReference>
<keyword evidence="5" id="KW-0159">Chromosome partition</keyword>
<dbReference type="GO" id="GO:0007059">
    <property type="term" value="P:chromosome segregation"/>
    <property type="evidence" value="ECO:0007669"/>
    <property type="project" value="UniProtKB-KW"/>
</dbReference>
<dbReference type="CDD" id="cd01127">
    <property type="entry name" value="TrwB_TraG_TraD_VirD4"/>
    <property type="match status" value="1"/>
</dbReference>
<comment type="subunit">
    <text evidence="8">Homohexamer. Forms a ring that surrounds DNA.</text>
</comment>
<accession>A0A0R2D818</accession>
<dbReference type="Pfam" id="PF09397">
    <property type="entry name" value="FtsK_gamma"/>
    <property type="match status" value="1"/>
</dbReference>
<evidence type="ECO:0000256" key="5">
    <source>
        <dbReference type="ARBA" id="ARBA00022829"/>
    </source>
</evidence>
<evidence type="ECO:0000256" key="1">
    <source>
        <dbReference type="ARBA" id="ARBA00004141"/>
    </source>
</evidence>
<dbReference type="RefSeq" id="WP_057874300.1">
    <property type="nucleotide sequence ID" value="NZ_AYYI01000053.1"/>
</dbReference>
<dbReference type="Pfam" id="PF17854">
    <property type="entry name" value="FtsK_alpha"/>
    <property type="match status" value="1"/>
</dbReference>
<dbReference type="PATRIC" id="fig|1423796.3.peg.1889"/>
<feature type="transmembrane region" description="Helical" evidence="11">
    <location>
        <begin position="67"/>
        <end position="86"/>
    </location>
</feature>
<keyword evidence="13" id="KW-0131">Cell cycle</keyword>
<feature type="compositionally biased region" description="Basic residues" evidence="10">
    <location>
        <begin position="227"/>
        <end position="238"/>
    </location>
</feature>
<comment type="similarity">
    <text evidence="2">Belongs to the FtsK/SpoIIIE/SftA family.</text>
</comment>
<dbReference type="InterPro" id="IPR018541">
    <property type="entry name" value="Ftsk_gamma"/>
</dbReference>
<gene>
    <name evidence="13" type="ORF">FC24_GL001860</name>
</gene>
<dbReference type="GO" id="GO:0016020">
    <property type="term" value="C:membrane"/>
    <property type="evidence" value="ECO:0007669"/>
    <property type="project" value="UniProtKB-SubCell"/>
</dbReference>
<dbReference type="InterPro" id="IPR027417">
    <property type="entry name" value="P-loop_NTPase"/>
</dbReference>
<protein>
    <recommendedName>
        <fullName evidence="3">DNA translocase FtsK</fullName>
    </recommendedName>
</protein>
<evidence type="ECO:0000256" key="4">
    <source>
        <dbReference type="ARBA" id="ARBA00022741"/>
    </source>
</evidence>
<organism evidence="13 14">
    <name type="scientific">Loigolactobacillus rennini DSM 20253</name>
    <dbReference type="NCBI Taxonomy" id="1423796"/>
    <lineage>
        <taxon>Bacteria</taxon>
        <taxon>Bacillati</taxon>
        <taxon>Bacillota</taxon>
        <taxon>Bacilli</taxon>
        <taxon>Lactobacillales</taxon>
        <taxon>Lactobacillaceae</taxon>
        <taxon>Loigolactobacillus</taxon>
    </lineage>
</organism>
<keyword evidence="11" id="KW-0472">Membrane</keyword>
<evidence type="ECO:0000256" key="9">
    <source>
        <dbReference type="PROSITE-ProRule" id="PRU00289"/>
    </source>
</evidence>
<evidence type="ECO:0000256" key="8">
    <source>
        <dbReference type="ARBA" id="ARBA00025923"/>
    </source>
</evidence>
<feature type="binding site" evidence="9">
    <location>
        <begin position="471"/>
        <end position="478"/>
    </location>
    <ligand>
        <name>ATP</name>
        <dbReference type="ChEBI" id="CHEBI:30616"/>
    </ligand>
</feature>
<dbReference type="InterPro" id="IPR002543">
    <property type="entry name" value="FtsK_dom"/>
</dbReference>
<evidence type="ECO:0000313" key="13">
    <source>
        <dbReference type="EMBL" id="KRM96694.1"/>
    </source>
</evidence>
<comment type="subcellular location">
    <subcellularLocation>
        <location evidence="1">Membrane</location>
        <topology evidence="1">Multi-pass membrane protein</topology>
    </subcellularLocation>
</comment>
<keyword evidence="13" id="KW-0132">Cell division</keyword>
<keyword evidence="11" id="KW-1133">Transmembrane helix</keyword>
<feature type="compositionally biased region" description="Polar residues" evidence="10">
    <location>
        <begin position="274"/>
        <end position="288"/>
    </location>
</feature>
<reference evidence="13 14" key="1">
    <citation type="journal article" date="2015" name="Genome Announc.">
        <title>Expanding the biotechnology potential of lactobacilli through comparative genomics of 213 strains and associated genera.</title>
        <authorList>
            <person name="Sun Z."/>
            <person name="Harris H.M."/>
            <person name="McCann A."/>
            <person name="Guo C."/>
            <person name="Argimon S."/>
            <person name="Zhang W."/>
            <person name="Yang X."/>
            <person name="Jeffery I.B."/>
            <person name="Cooney J.C."/>
            <person name="Kagawa T.F."/>
            <person name="Liu W."/>
            <person name="Song Y."/>
            <person name="Salvetti E."/>
            <person name="Wrobel A."/>
            <person name="Rasinkangas P."/>
            <person name="Parkhill J."/>
            <person name="Rea M.C."/>
            <person name="O'Sullivan O."/>
            <person name="Ritari J."/>
            <person name="Douillard F.P."/>
            <person name="Paul Ross R."/>
            <person name="Yang R."/>
            <person name="Briner A.E."/>
            <person name="Felis G.E."/>
            <person name="de Vos W.M."/>
            <person name="Barrangou R."/>
            <person name="Klaenhammer T.R."/>
            <person name="Caufield P.W."/>
            <person name="Cui Y."/>
            <person name="Zhang H."/>
            <person name="O'Toole P.W."/>
        </authorList>
    </citation>
    <scope>NUCLEOTIDE SEQUENCE [LARGE SCALE GENOMIC DNA]</scope>
    <source>
        <strain evidence="13 14">DSM 20253</strain>
    </source>
</reference>
<keyword evidence="7" id="KW-0238">DNA-binding</keyword>
<evidence type="ECO:0000256" key="10">
    <source>
        <dbReference type="SAM" id="MobiDB-lite"/>
    </source>
</evidence>
<dbReference type="STRING" id="1423796.FC24_GL001860"/>
<dbReference type="SMART" id="SM00382">
    <property type="entry name" value="AAA"/>
    <property type="match status" value="1"/>
</dbReference>
<feature type="compositionally biased region" description="Low complexity" evidence="10">
    <location>
        <begin position="296"/>
        <end position="306"/>
    </location>
</feature>
<feature type="transmembrane region" description="Helical" evidence="11">
    <location>
        <begin position="138"/>
        <end position="161"/>
    </location>
</feature>
<feature type="region of interest" description="Disordered" evidence="10">
    <location>
        <begin position="1"/>
        <end position="23"/>
    </location>
</feature>
<dbReference type="InterPro" id="IPR036390">
    <property type="entry name" value="WH_DNA-bd_sf"/>
</dbReference>
<dbReference type="PANTHER" id="PTHR22683">
    <property type="entry name" value="SPORULATION PROTEIN RELATED"/>
    <property type="match status" value="1"/>
</dbReference>
<dbReference type="InterPro" id="IPR036388">
    <property type="entry name" value="WH-like_DNA-bd_sf"/>
</dbReference>
<dbReference type="InterPro" id="IPR050206">
    <property type="entry name" value="FtsK/SpoIIIE/SftA"/>
</dbReference>
<evidence type="ECO:0000256" key="7">
    <source>
        <dbReference type="ARBA" id="ARBA00023125"/>
    </source>
</evidence>
<name>A0A0R2D818_9LACO</name>
<feature type="transmembrane region" description="Helical" evidence="11">
    <location>
        <begin position="98"/>
        <end position="118"/>
    </location>
</feature>
<feature type="region of interest" description="Disordered" evidence="10">
    <location>
        <begin position="226"/>
        <end position="306"/>
    </location>
</feature>
<sequence length="795" mass="86462">MATRRKPRRKRTSKAKKRRKTTAKKNSMYTVNIIGLIFVLLGLFATFKWGFVGNQLANLMRIIAGDTFPALAILLGVYGLFLLVVGRGPVLSGKRIGGTLLAYFSFLCFLDAVMFTQLELHSQFVPVTWRFLVADFQRASVTTTIGGGMLGALGYSASYFLVGQFGTYLLTVVGILTGLFLLFDIPFVVVKAAVTQIVRVVHWFGRQLMSLLKRLGMAGQKISPQLKRLKKTSKKPKSLRPAPTKQPAESTVAATAEKSDQSSTQSAAPAPTINVASKQMNAPQSQQAKVDLDQLAAPTSAAPESATPALVQVEADEDYQLPQADLLQAIPPTDQSAEYATIKQNTKKLKQTFDSFGIDVEVKNVNLGPAVTKYEIKPAIGVKVSKIVSLTDDLALALAAKDVRIEAPIPGKSLIGIEVPNKAVATVSYRDVYQSQPAHPGKLLTVPIGRDISGKVIMIDITKMPHLLIAGSTGSGKSVMINDIITGLLMTAKPHEVKMMMIDPKKVELSVYNGVPHLLTPVVSNAKKAAQALHKAVAEMERRYELFAQSGKRNITEYNQAVQQQDAATEQPLPAMPYIVVIVDELADLMMVSSNEVEDAIVRLAQMGRAAGIHMILATQRPSVDVITGLIKANIPSRMAFAVSSGVDSRTIIDSTGAEKLLGRGDMLYLPMGQNKPTRVQGAYISAKDVEAVVKFITAQQTADYDERLTPDDKPEAEKALEAEDELFPDAVKLVAQLQTASISMLQRRFRIGYNRAARIVDEMEQRGIVGPAAGSKPRQVFVQKPDDEQPQQKS</sequence>
<keyword evidence="14" id="KW-1185">Reference proteome</keyword>
<dbReference type="GO" id="GO:0005524">
    <property type="term" value="F:ATP binding"/>
    <property type="evidence" value="ECO:0007669"/>
    <property type="project" value="UniProtKB-UniRule"/>
</dbReference>
<dbReference type="InterPro" id="IPR041027">
    <property type="entry name" value="FtsK_alpha"/>
</dbReference>
<evidence type="ECO:0000259" key="12">
    <source>
        <dbReference type="PROSITE" id="PS50901"/>
    </source>
</evidence>
<evidence type="ECO:0000256" key="2">
    <source>
        <dbReference type="ARBA" id="ARBA00006474"/>
    </source>
</evidence>
<dbReference type="PROSITE" id="PS50901">
    <property type="entry name" value="FTSK"/>
    <property type="match status" value="1"/>
</dbReference>
<keyword evidence="4 9" id="KW-0547">Nucleotide-binding</keyword>
<comment type="caution">
    <text evidence="13">The sequence shown here is derived from an EMBL/GenBank/DDBJ whole genome shotgun (WGS) entry which is preliminary data.</text>
</comment>
<dbReference type="SUPFAM" id="SSF46785">
    <property type="entry name" value="Winged helix' DNA-binding domain"/>
    <property type="match status" value="1"/>
</dbReference>
<dbReference type="GO" id="GO:0051301">
    <property type="term" value="P:cell division"/>
    <property type="evidence" value="ECO:0007669"/>
    <property type="project" value="UniProtKB-KW"/>
</dbReference>
<dbReference type="PANTHER" id="PTHR22683:SF41">
    <property type="entry name" value="DNA TRANSLOCASE FTSK"/>
    <property type="match status" value="1"/>
</dbReference>
<dbReference type="Gene3D" id="1.10.10.10">
    <property type="entry name" value="Winged helix-like DNA-binding domain superfamily/Winged helix DNA-binding domain"/>
    <property type="match status" value="1"/>
</dbReference>
<dbReference type="Gene3D" id="3.30.980.40">
    <property type="match status" value="1"/>
</dbReference>
<evidence type="ECO:0000256" key="11">
    <source>
        <dbReference type="SAM" id="Phobius"/>
    </source>
</evidence>
<proteinExistence type="inferred from homology"/>